<evidence type="ECO:0000256" key="11">
    <source>
        <dbReference type="ARBA" id="ARBA00030204"/>
    </source>
</evidence>
<comment type="catalytic activity">
    <reaction evidence="1">
        <text>(S)-3-amino-2-methylpropanoate + 2-oxoglutarate = 2-methyl-3-oxopropanoate + L-glutamate</text>
        <dbReference type="Rhea" id="RHEA:13993"/>
        <dbReference type="ChEBI" id="CHEBI:16810"/>
        <dbReference type="ChEBI" id="CHEBI:29985"/>
        <dbReference type="ChEBI" id="CHEBI:57700"/>
        <dbReference type="ChEBI" id="CHEBI:58655"/>
        <dbReference type="EC" id="2.6.1.22"/>
    </reaction>
</comment>
<dbReference type="Gene3D" id="3.40.640.10">
    <property type="entry name" value="Type I PLP-dependent aspartate aminotransferase-like (Major domain)"/>
    <property type="match status" value="1"/>
</dbReference>
<dbReference type="EC" id="2.6.1.22" evidence="5"/>
<comment type="catalytic activity">
    <reaction evidence="14">
        <text>4-aminobutanoate + 2-oxoglutarate = succinate semialdehyde + L-glutamate</text>
        <dbReference type="Rhea" id="RHEA:23352"/>
        <dbReference type="ChEBI" id="CHEBI:16810"/>
        <dbReference type="ChEBI" id="CHEBI:29985"/>
        <dbReference type="ChEBI" id="CHEBI:57706"/>
        <dbReference type="ChEBI" id="CHEBI:59888"/>
        <dbReference type="EC" id="2.6.1.19"/>
    </reaction>
</comment>
<keyword evidence="8" id="KW-0808">Transferase</keyword>
<organism evidence="17 18">
    <name type="scientific">Dactylosporangium sucinum</name>
    <dbReference type="NCBI Taxonomy" id="1424081"/>
    <lineage>
        <taxon>Bacteria</taxon>
        <taxon>Bacillati</taxon>
        <taxon>Actinomycetota</taxon>
        <taxon>Actinomycetes</taxon>
        <taxon>Micromonosporales</taxon>
        <taxon>Micromonosporaceae</taxon>
        <taxon>Dactylosporangium</taxon>
    </lineage>
</organism>
<evidence type="ECO:0000256" key="13">
    <source>
        <dbReference type="ARBA" id="ARBA00031787"/>
    </source>
</evidence>
<dbReference type="NCBIfam" id="NF004714">
    <property type="entry name" value="PRK06058.1"/>
    <property type="match status" value="1"/>
</dbReference>
<evidence type="ECO:0000256" key="6">
    <source>
        <dbReference type="ARBA" id="ARBA00012912"/>
    </source>
</evidence>
<comment type="cofactor">
    <cofactor evidence="2">
        <name>pyridoxal 5'-phosphate</name>
        <dbReference type="ChEBI" id="CHEBI:597326"/>
    </cofactor>
</comment>
<dbReference type="InterPro" id="IPR005814">
    <property type="entry name" value="Aminotrans_3"/>
</dbReference>
<evidence type="ECO:0000256" key="1">
    <source>
        <dbReference type="ARBA" id="ARBA00001750"/>
    </source>
</evidence>
<protein>
    <recommendedName>
        <fullName evidence="12">(S)-3-amino-2-methylpropionate transaminase</fullName>
        <ecNumber evidence="6">2.6.1.19</ecNumber>
        <ecNumber evidence="5">2.6.1.22</ecNumber>
    </recommendedName>
    <alternativeName>
        <fullName evidence="13">GABA aminotransferase</fullName>
    </alternativeName>
    <alternativeName>
        <fullName evidence="11">Gamma-amino-N-butyrate transaminase</fullName>
    </alternativeName>
    <alternativeName>
        <fullName evidence="15">Glutamate:succinic semialdehyde transaminase</fullName>
    </alternativeName>
    <alternativeName>
        <fullName evidence="10">L-AIBAT</fullName>
    </alternativeName>
</protein>
<proteinExistence type="inferred from homology"/>
<dbReference type="GO" id="GO:0042802">
    <property type="term" value="F:identical protein binding"/>
    <property type="evidence" value="ECO:0007669"/>
    <property type="project" value="TreeGrafter"/>
</dbReference>
<dbReference type="GO" id="GO:0034386">
    <property type="term" value="F:4-aminobutyrate:2-oxoglutarate transaminase activity"/>
    <property type="evidence" value="ECO:0007669"/>
    <property type="project" value="UniProtKB-EC"/>
</dbReference>
<evidence type="ECO:0000256" key="7">
    <source>
        <dbReference type="ARBA" id="ARBA00022576"/>
    </source>
</evidence>
<keyword evidence="18" id="KW-1185">Reference proteome</keyword>
<dbReference type="Pfam" id="PF00202">
    <property type="entry name" value="Aminotran_3"/>
    <property type="match status" value="1"/>
</dbReference>
<dbReference type="InterPro" id="IPR015421">
    <property type="entry name" value="PyrdxlP-dep_Trfase_major"/>
</dbReference>
<dbReference type="InterPro" id="IPR049704">
    <property type="entry name" value="Aminotrans_3_PPA_site"/>
</dbReference>
<comment type="pathway">
    <text evidence="3">Amino-acid degradation; 4-aminobutanoate degradation.</text>
</comment>
<evidence type="ECO:0000313" key="18">
    <source>
        <dbReference type="Proteomes" id="UP000642070"/>
    </source>
</evidence>
<dbReference type="EMBL" id="BMPI01000020">
    <property type="protein sequence ID" value="GGM36934.1"/>
    <property type="molecule type" value="Genomic_DNA"/>
</dbReference>
<dbReference type="GO" id="GO:0030170">
    <property type="term" value="F:pyridoxal phosphate binding"/>
    <property type="evidence" value="ECO:0007669"/>
    <property type="project" value="InterPro"/>
</dbReference>
<dbReference type="InterPro" id="IPR015422">
    <property type="entry name" value="PyrdxlP-dep_Trfase_small"/>
</dbReference>
<dbReference type="PANTHER" id="PTHR11986:SF58">
    <property type="entry name" value="LEUCINE_METHIONINE RACEMASE"/>
    <property type="match status" value="1"/>
</dbReference>
<comment type="similarity">
    <text evidence="4 16">Belongs to the class-III pyridoxal-phosphate-dependent aminotransferase family.</text>
</comment>
<evidence type="ECO:0000256" key="14">
    <source>
        <dbReference type="ARBA" id="ARBA00048021"/>
    </source>
</evidence>
<name>A0A917TTQ8_9ACTN</name>
<reference evidence="17" key="2">
    <citation type="submission" date="2020-09" db="EMBL/GenBank/DDBJ databases">
        <authorList>
            <person name="Sun Q."/>
            <person name="Ohkuma M."/>
        </authorList>
    </citation>
    <scope>NUCLEOTIDE SEQUENCE</scope>
    <source>
        <strain evidence="17">JCM 19831</strain>
    </source>
</reference>
<dbReference type="FunFam" id="3.40.640.10:FF:000013">
    <property type="entry name" value="4-aminobutyrate aminotransferase"/>
    <property type="match status" value="1"/>
</dbReference>
<gene>
    <name evidence="17" type="primary">gabT</name>
    <name evidence="17" type="ORF">GCM10007977_043010</name>
</gene>
<evidence type="ECO:0000256" key="9">
    <source>
        <dbReference type="ARBA" id="ARBA00022898"/>
    </source>
</evidence>
<evidence type="ECO:0000313" key="17">
    <source>
        <dbReference type="EMBL" id="GGM36934.1"/>
    </source>
</evidence>
<keyword evidence="9 16" id="KW-0663">Pyridoxal phosphate</keyword>
<dbReference type="InterPro" id="IPR004632">
    <property type="entry name" value="4NH2But_aminotransferase_bac"/>
</dbReference>
<evidence type="ECO:0000256" key="5">
    <source>
        <dbReference type="ARBA" id="ARBA00012876"/>
    </source>
</evidence>
<evidence type="ECO:0000256" key="12">
    <source>
        <dbReference type="ARBA" id="ARBA00030857"/>
    </source>
</evidence>
<dbReference type="Proteomes" id="UP000642070">
    <property type="component" value="Unassembled WGS sequence"/>
</dbReference>
<accession>A0A917TTQ8</accession>
<dbReference type="InterPro" id="IPR050103">
    <property type="entry name" value="Class-III_PLP-dep_AT"/>
</dbReference>
<evidence type="ECO:0000256" key="15">
    <source>
        <dbReference type="ARBA" id="ARBA00050054"/>
    </source>
</evidence>
<evidence type="ECO:0000256" key="16">
    <source>
        <dbReference type="RuleBase" id="RU003560"/>
    </source>
</evidence>
<evidence type="ECO:0000256" key="2">
    <source>
        <dbReference type="ARBA" id="ARBA00001933"/>
    </source>
</evidence>
<dbReference type="SUPFAM" id="SSF53383">
    <property type="entry name" value="PLP-dependent transferases"/>
    <property type="match status" value="1"/>
</dbReference>
<dbReference type="GO" id="GO:0047298">
    <property type="term" value="F:(S)-3-amino-2-methylpropionate transaminase activity"/>
    <property type="evidence" value="ECO:0007669"/>
    <property type="project" value="UniProtKB-EC"/>
</dbReference>
<evidence type="ECO:0000256" key="3">
    <source>
        <dbReference type="ARBA" id="ARBA00005176"/>
    </source>
</evidence>
<dbReference type="PROSITE" id="PS00600">
    <property type="entry name" value="AA_TRANSFER_CLASS_3"/>
    <property type="match status" value="1"/>
</dbReference>
<comment type="caution">
    <text evidence="17">The sequence shown here is derived from an EMBL/GenBank/DDBJ whole genome shotgun (WGS) entry which is preliminary data.</text>
</comment>
<evidence type="ECO:0000256" key="10">
    <source>
        <dbReference type="ARBA" id="ARBA00029760"/>
    </source>
</evidence>
<dbReference type="NCBIfam" id="TIGR00700">
    <property type="entry name" value="GABAtrnsam"/>
    <property type="match status" value="1"/>
</dbReference>
<dbReference type="InterPro" id="IPR015424">
    <property type="entry name" value="PyrdxlP-dep_Trfase"/>
</dbReference>
<dbReference type="GO" id="GO:0009448">
    <property type="term" value="P:gamma-aminobutyric acid metabolic process"/>
    <property type="evidence" value="ECO:0007669"/>
    <property type="project" value="InterPro"/>
</dbReference>
<sequence length="458" mass="47593">MNAVTTTDSIAASTTDLPQRRHLATTIPGPRSQQLMAAKQTAVALGVGTTMPVFAARAAGGVVEDVDGNVLIDLGSGIAVTTVGSSAPRVVDAVRDQVGRFTHTCFMVTPYESYVQVATRLNALAPGTHEKRTALFNSGAEAVENAIKIARVHTGRQAVVAFDHAYHGRTNLTMALTAKSMPYKHGFGPFAPEVYRAPLSYPYRDGDIDGTAAARRATSLIEKQVGADNVAAVIIEPIQGEGGFIVPAAGFLAALAAWCRDNGVIFIADEVQTGFARTGAMFACEHENVVPDLLVSAKGIAGGLPLSAVTGRADVMDAPHVGGLGGTYGGNPLACAAALAVMDTIEADGLIGRARQIETLMTGRLRDLQTRQSRLGDVRGRGAMIAVEIVHPGGTDPDPDTTKAVAAFAHAHGVIVLTCGTHGNVLRFLPPLTISDDLLHEALDIIEAAFDATAGGHA</sequence>
<keyword evidence="7 17" id="KW-0032">Aminotransferase</keyword>
<evidence type="ECO:0000256" key="4">
    <source>
        <dbReference type="ARBA" id="ARBA00008954"/>
    </source>
</evidence>
<dbReference type="PANTHER" id="PTHR11986">
    <property type="entry name" value="AMINOTRANSFERASE CLASS III"/>
    <property type="match status" value="1"/>
</dbReference>
<dbReference type="EC" id="2.6.1.19" evidence="6"/>
<evidence type="ECO:0000256" key="8">
    <source>
        <dbReference type="ARBA" id="ARBA00022679"/>
    </source>
</evidence>
<dbReference type="CDD" id="cd00610">
    <property type="entry name" value="OAT_like"/>
    <property type="match status" value="1"/>
</dbReference>
<reference evidence="17" key="1">
    <citation type="journal article" date="2014" name="Int. J. Syst. Evol. Microbiol.">
        <title>Complete genome sequence of Corynebacterium casei LMG S-19264T (=DSM 44701T), isolated from a smear-ripened cheese.</title>
        <authorList>
            <consortium name="US DOE Joint Genome Institute (JGI-PGF)"/>
            <person name="Walter F."/>
            <person name="Albersmeier A."/>
            <person name="Kalinowski J."/>
            <person name="Ruckert C."/>
        </authorList>
    </citation>
    <scope>NUCLEOTIDE SEQUENCE</scope>
    <source>
        <strain evidence="17">JCM 19831</strain>
    </source>
</reference>
<dbReference type="PIRSF" id="PIRSF000521">
    <property type="entry name" value="Transaminase_4ab_Lys_Orn"/>
    <property type="match status" value="1"/>
</dbReference>
<dbReference type="Gene3D" id="3.90.1150.10">
    <property type="entry name" value="Aspartate Aminotransferase, domain 1"/>
    <property type="match status" value="1"/>
</dbReference>
<dbReference type="AlphaFoldDB" id="A0A917TTQ8"/>